<accession>A0A9W9RA39</accession>
<reference evidence="1" key="2">
    <citation type="journal article" date="2023" name="IMA Fungus">
        <title>Comparative genomic study of the Penicillium genus elucidates a diverse pangenome and 15 lateral gene transfer events.</title>
        <authorList>
            <person name="Petersen C."/>
            <person name="Sorensen T."/>
            <person name="Nielsen M.R."/>
            <person name="Sondergaard T.E."/>
            <person name="Sorensen J.L."/>
            <person name="Fitzpatrick D.A."/>
            <person name="Frisvad J.C."/>
            <person name="Nielsen K.L."/>
        </authorList>
    </citation>
    <scope>NUCLEOTIDE SEQUENCE</scope>
    <source>
        <strain evidence="1">IBT 3081</strain>
    </source>
</reference>
<organism evidence="1 2">
    <name type="scientific">Penicillium concentricum</name>
    <dbReference type="NCBI Taxonomy" id="293559"/>
    <lineage>
        <taxon>Eukaryota</taxon>
        <taxon>Fungi</taxon>
        <taxon>Dikarya</taxon>
        <taxon>Ascomycota</taxon>
        <taxon>Pezizomycotina</taxon>
        <taxon>Eurotiomycetes</taxon>
        <taxon>Eurotiomycetidae</taxon>
        <taxon>Eurotiales</taxon>
        <taxon>Aspergillaceae</taxon>
        <taxon>Penicillium</taxon>
    </lineage>
</organism>
<keyword evidence="2" id="KW-1185">Reference proteome</keyword>
<gene>
    <name evidence="1" type="ORF">N7517_011000</name>
</gene>
<comment type="caution">
    <text evidence="1">The sequence shown here is derived from an EMBL/GenBank/DDBJ whole genome shotgun (WGS) entry which is preliminary data.</text>
</comment>
<reference evidence="1" key="1">
    <citation type="submission" date="2022-12" db="EMBL/GenBank/DDBJ databases">
        <authorList>
            <person name="Petersen C."/>
        </authorList>
    </citation>
    <scope>NUCLEOTIDE SEQUENCE</scope>
    <source>
        <strain evidence="1">IBT 3081</strain>
    </source>
</reference>
<sequence>MSINVCANCGELFHACLLNSAALGDDPMLPSRLLGGLGTPKRWVRDMPCGLKAYTHRENF</sequence>
<proteinExistence type="predicted"/>
<dbReference type="OrthoDB" id="10349740at2759"/>
<protein>
    <submittedName>
        <fullName evidence="1">Uncharacterized protein</fullName>
    </submittedName>
</protein>
<dbReference type="GeneID" id="81467906"/>
<dbReference type="EMBL" id="JAPZBT010000006">
    <property type="protein sequence ID" value="KAJ5356391.1"/>
    <property type="molecule type" value="Genomic_DNA"/>
</dbReference>
<evidence type="ECO:0000313" key="2">
    <source>
        <dbReference type="Proteomes" id="UP001147752"/>
    </source>
</evidence>
<name>A0A9W9RA39_9EURO</name>
<dbReference type="RefSeq" id="XP_056574538.1">
    <property type="nucleotide sequence ID" value="XM_056728723.1"/>
</dbReference>
<dbReference type="Proteomes" id="UP001147752">
    <property type="component" value="Unassembled WGS sequence"/>
</dbReference>
<dbReference type="AlphaFoldDB" id="A0A9W9RA39"/>
<evidence type="ECO:0000313" key="1">
    <source>
        <dbReference type="EMBL" id="KAJ5356391.1"/>
    </source>
</evidence>